<evidence type="ECO:0000313" key="2">
    <source>
        <dbReference type="Proteomes" id="UP000186817"/>
    </source>
</evidence>
<name>A0A1Q9BWM3_SYMMI</name>
<comment type="caution">
    <text evidence="1">The sequence shown here is derived from an EMBL/GenBank/DDBJ whole genome shotgun (WGS) entry which is preliminary data.</text>
</comment>
<organism evidence="1 2">
    <name type="scientific">Symbiodinium microadriaticum</name>
    <name type="common">Dinoflagellate</name>
    <name type="synonym">Zooxanthella microadriatica</name>
    <dbReference type="NCBI Taxonomy" id="2951"/>
    <lineage>
        <taxon>Eukaryota</taxon>
        <taxon>Sar</taxon>
        <taxon>Alveolata</taxon>
        <taxon>Dinophyceae</taxon>
        <taxon>Suessiales</taxon>
        <taxon>Symbiodiniaceae</taxon>
        <taxon>Symbiodinium</taxon>
    </lineage>
</organism>
<feature type="non-terminal residue" evidence="1">
    <location>
        <position position="41"/>
    </location>
</feature>
<accession>A0A1Q9BWM3</accession>
<dbReference type="AlphaFoldDB" id="A0A1Q9BWM3"/>
<keyword evidence="2" id="KW-1185">Reference proteome</keyword>
<dbReference type="Proteomes" id="UP000186817">
    <property type="component" value="Unassembled WGS sequence"/>
</dbReference>
<dbReference type="EMBL" id="LSRX01002818">
    <property type="protein sequence ID" value="OLP75081.1"/>
    <property type="molecule type" value="Genomic_DNA"/>
</dbReference>
<gene>
    <name evidence="1" type="ORF">AK812_SmicGene45185</name>
</gene>
<sequence length="41" mass="4633">MEIFFNVTTEIVTVFTGGSIHLLKFTGDMRYALLRGLSPKE</sequence>
<proteinExistence type="predicted"/>
<reference evidence="1 2" key="1">
    <citation type="submission" date="2016-02" db="EMBL/GenBank/DDBJ databases">
        <title>Genome analysis of coral dinoflagellate symbionts highlights evolutionary adaptations to a symbiotic lifestyle.</title>
        <authorList>
            <person name="Aranda M."/>
            <person name="Li Y."/>
            <person name="Liew Y.J."/>
            <person name="Baumgarten S."/>
            <person name="Simakov O."/>
            <person name="Wilson M."/>
            <person name="Piel J."/>
            <person name="Ashoor H."/>
            <person name="Bougouffa S."/>
            <person name="Bajic V.B."/>
            <person name="Ryu T."/>
            <person name="Ravasi T."/>
            <person name="Bayer T."/>
            <person name="Micklem G."/>
            <person name="Kim H."/>
            <person name="Bhak J."/>
            <person name="Lajeunesse T.C."/>
            <person name="Voolstra C.R."/>
        </authorList>
    </citation>
    <scope>NUCLEOTIDE SEQUENCE [LARGE SCALE GENOMIC DNA]</scope>
    <source>
        <strain evidence="1 2">CCMP2467</strain>
    </source>
</reference>
<protein>
    <submittedName>
        <fullName evidence="1">Uncharacterized protein</fullName>
    </submittedName>
</protein>
<evidence type="ECO:0000313" key="1">
    <source>
        <dbReference type="EMBL" id="OLP75081.1"/>
    </source>
</evidence>